<name>A0A2N6RXT1_9BIFI</name>
<keyword evidence="2" id="KW-1185">Reference proteome</keyword>
<dbReference type="NCBIfam" id="TIGR01869">
    <property type="entry name" value="casC_Cse4"/>
    <property type="match status" value="1"/>
</dbReference>
<evidence type="ECO:0000313" key="1">
    <source>
        <dbReference type="EMBL" id="PMC42925.1"/>
    </source>
</evidence>
<dbReference type="Proteomes" id="UP000235771">
    <property type="component" value="Unassembled WGS sequence"/>
</dbReference>
<gene>
    <name evidence="1" type="primary">cas7e</name>
    <name evidence="1" type="ORF">CJ216_02160</name>
</gene>
<dbReference type="GeneID" id="98325883"/>
<organism evidence="1 2">
    <name type="scientific">Gardnerella greenwoodii</name>
    <dbReference type="NCBI Taxonomy" id="2914925"/>
    <lineage>
        <taxon>Bacteria</taxon>
        <taxon>Bacillati</taxon>
        <taxon>Actinomycetota</taxon>
        <taxon>Actinomycetes</taxon>
        <taxon>Bifidobacteriales</taxon>
        <taxon>Bifidobacteriaceae</taxon>
        <taxon>Gardnerella</taxon>
    </lineage>
</organism>
<proteinExistence type="predicted"/>
<dbReference type="AlphaFoldDB" id="A0A2N6RXT1"/>
<dbReference type="RefSeq" id="WP_102694752.1">
    <property type="nucleotide sequence ID" value="NZ_JAKNCL010000001.1"/>
</dbReference>
<dbReference type="Pfam" id="PF09344">
    <property type="entry name" value="Cas_CT1975"/>
    <property type="match status" value="1"/>
</dbReference>
<comment type="caution">
    <text evidence="1">The sequence shown here is derived from an EMBL/GenBank/DDBJ whole genome shotgun (WGS) entry which is preliminary data.</text>
</comment>
<accession>A0A2N6RXT1</accession>
<reference evidence="1 2" key="1">
    <citation type="submission" date="2017-09" db="EMBL/GenBank/DDBJ databases">
        <title>Bacterial strain isolated from the female urinary microbiota.</title>
        <authorList>
            <person name="Thomas-White K."/>
            <person name="Kumar N."/>
            <person name="Forster S."/>
            <person name="Putonti C."/>
            <person name="Lawley T."/>
            <person name="Wolfe A.J."/>
        </authorList>
    </citation>
    <scope>NUCLEOTIDE SEQUENCE [LARGE SCALE GENOMIC DNA]</scope>
    <source>
        <strain evidence="1 2">UMB1686</strain>
    </source>
</reference>
<dbReference type="InterPro" id="IPR010148">
    <property type="entry name" value="CRISPR-assoc_prot_CT1975"/>
</dbReference>
<evidence type="ECO:0000313" key="2">
    <source>
        <dbReference type="Proteomes" id="UP000235771"/>
    </source>
</evidence>
<dbReference type="EMBL" id="PNGV01000001">
    <property type="protein sequence ID" value="PMC42925.1"/>
    <property type="molecule type" value="Genomic_DNA"/>
</dbReference>
<sequence length="362" mass="40211">MKSRLFLDIQAIQSVPPCNINRDDAGSPKTAQYGGVTRARVSSQCWKHSMREYFKEHSGDSNVGMRSKNIVKYVADKIITLKPELSEQEALDLANKTLNNAGFKTKTDKGKIIPVVNVLFFLGENQANSLAQAAINNVTDKKQLEEILKDNPPIDIALFGRMLADNPSLNEDASSQVAHAISTHAVRAEFDYYTAVDDLSVDDNAGAGMLGTIEYNSSTLYRYANVAIHEFSHQLSDNKESTINALKLFIEAFANAMPTGKVNTFANQTLPQMLVVTLRDDRPVNLVSAFEDPVKAKDGYVSKSIEKLSQEYEKVQKFVHKPLASFYVTMDSSNKEIKLGVEEQSMQQLLDDFSSKVSELLQ</sequence>
<protein>
    <submittedName>
        <fullName evidence="1">Type I-E CRISPR-associated protein Cas7/Cse4/CasC</fullName>
    </submittedName>
</protein>